<dbReference type="InterPro" id="IPR036390">
    <property type="entry name" value="WH_DNA-bd_sf"/>
</dbReference>
<gene>
    <name evidence="5" type="ORF">M0R45_022134</name>
</gene>
<dbReference type="PANTHER" id="PTHR22792">
    <property type="entry name" value="LUPUS LA PROTEIN-RELATED"/>
    <property type="match status" value="1"/>
</dbReference>
<evidence type="ECO:0000256" key="2">
    <source>
        <dbReference type="PROSITE-ProRule" id="PRU00332"/>
    </source>
</evidence>
<dbReference type="Gene3D" id="1.10.10.10">
    <property type="entry name" value="Winged helix-like DNA-binding domain superfamily/Winged helix DNA-binding domain"/>
    <property type="match status" value="1"/>
</dbReference>
<accession>A0AAW1XEL8</accession>
<dbReference type="SUPFAM" id="SSF46785">
    <property type="entry name" value="Winged helix' DNA-binding domain"/>
    <property type="match status" value="1"/>
</dbReference>
<dbReference type="CDD" id="cd07323">
    <property type="entry name" value="LAM"/>
    <property type="match status" value="1"/>
</dbReference>
<dbReference type="InterPro" id="IPR045180">
    <property type="entry name" value="La_dom_prot"/>
</dbReference>
<dbReference type="PANTHER" id="PTHR22792:SF101">
    <property type="entry name" value="LA-RELATED PROTEIN 1A"/>
    <property type="match status" value="1"/>
</dbReference>
<name>A0AAW1XEL8_RUBAR</name>
<keyword evidence="6" id="KW-1185">Reference proteome</keyword>
<reference evidence="5 6" key="1">
    <citation type="journal article" date="2023" name="G3 (Bethesda)">
        <title>A chromosome-length genome assembly and annotation of blackberry (Rubus argutus, cv. 'Hillquist').</title>
        <authorList>
            <person name="Bruna T."/>
            <person name="Aryal R."/>
            <person name="Dudchenko O."/>
            <person name="Sargent D.J."/>
            <person name="Mead D."/>
            <person name="Buti M."/>
            <person name="Cavallini A."/>
            <person name="Hytonen T."/>
            <person name="Andres J."/>
            <person name="Pham M."/>
            <person name="Weisz D."/>
            <person name="Mascagni F."/>
            <person name="Usai G."/>
            <person name="Natali L."/>
            <person name="Bassil N."/>
            <person name="Fernandez G.E."/>
            <person name="Lomsadze A."/>
            <person name="Armour M."/>
            <person name="Olukolu B."/>
            <person name="Poorten T."/>
            <person name="Britton C."/>
            <person name="Davik J."/>
            <person name="Ashrafi H."/>
            <person name="Aiden E.L."/>
            <person name="Borodovsky M."/>
            <person name="Worthington M."/>
        </authorList>
    </citation>
    <scope>NUCLEOTIDE SEQUENCE [LARGE SCALE GENOMIC DNA]</scope>
    <source>
        <strain evidence="5">PI 553951</strain>
    </source>
</reference>
<dbReference type="Proteomes" id="UP001457282">
    <property type="component" value="Unassembled WGS sequence"/>
</dbReference>
<proteinExistence type="predicted"/>
<protein>
    <recommendedName>
        <fullName evidence="4">HTH La-type RNA-binding domain-containing protein</fullName>
    </recommendedName>
</protein>
<dbReference type="PROSITE" id="PS50961">
    <property type="entry name" value="HTH_LA"/>
    <property type="match status" value="1"/>
</dbReference>
<dbReference type="EMBL" id="JBEDUW010000004">
    <property type="protein sequence ID" value="KAK9935017.1"/>
    <property type="molecule type" value="Genomic_DNA"/>
</dbReference>
<evidence type="ECO:0000259" key="4">
    <source>
        <dbReference type="PROSITE" id="PS50961"/>
    </source>
</evidence>
<evidence type="ECO:0000313" key="5">
    <source>
        <dbReference type="EMBL" id="KAK9935017.1"/>
    </source>
</evidence>
<evidence type="ECO:0000256" key="3">
    <source>
        <dbReference type="SAM" id="MobiDB-lite"/>
    </source>
</evidence>
<keyword evidence="1 2" id="KW-0694">RNA-binding</keyword>
<organism evidence="5 6">
    <name type="scientific">Rubus argutus</name>
    <name type="common">Southern blackberry</name>
    <dbReference type="NCBI Taxonomy" id="59490"/>
    <lineage>
        <taxon>Eukaryota</taxon>
        <taxon>Viridiplantae</taxon>
        <taxon>Streptophyta</taxon>
        <taxon>Embryophyta</taxon>
        <taxon>Tracheophyta</taxon>
        <taxon>Spermatophyta</taxon>
        <taxon>Magnoliopsida</taxon>
        <taxon>eudicotyledons</taxon>
        <taxon>Gunneridae</taxon>
        <taxon>Pentapetalae</taxon>
        <taxon>rosids</taxon>
        <taxon>fabids</taxon>
        <taxon>Rosales</taxon>
        <taxon>Rosaceae</taxon>
        <taxon>Rosoideae</taxon>
        <taxon>Rosoideae incertae sedis</taxon>
        <taxon>Rubus</taxon>
    </lineage>
</organism>
<dbReference type="Pfam" id="PF05383">
    <property type="entry name" value="La"/>
    <property type="match status" value="1"/>
</dbReference>
<evidence type="ECO:0000256" key="1">
    <source>
        <dbReference type="ARBA" id="ARBA00022884"/>
    </source>
</evidence>
<dbReference type="AlphaFoldDB" id="A0AAW1XEL8"/>
<comment type="caution">
    <text evidence="5">The sequence shown here is derived from an EMBL/GenBank/DDBJ whole genome shotgun (WGS) entry which is preliminary data.</text>
</comment>
<feature type="compositionally biased region" description="Polar residues" evidence="3">
    <location>
        <begin position="28"/>
        <end position="47"/>
    </location>
</feature>
<dbReference type="GO" id="GO:0003723">
    <property type="term" value="F:RNA binding"/>
    <property type="evidence" value="ECO:0007669"/>
    <property type="project" value="UniProtKB-UniRule"/>
</dbReference>
<feature type="region of interest" description="Disordered" evidence="3">
    <location>
        <begin position="1"/>
        <end position="70"/>
    </location>
</feature>
<dbReference type="SMART" id="SM00715">
    <property type="entry name" value="LA"/>
    <property type="match status" value="1"/>
</dbReference>
<sequence length="237" mass="26818">MMTTMHQHVAGKKDHMSKRLNPAAQPFSPLQENQHPNPNYPSNSLQSRKPAGIPKKRPDPAAPPFRPILHQPHILPDSGYYYQPSISGYMNPVQVFVQPQPQYYAANFCNPIFGPWPLVKPQFLGHAPCYQLGQPSRGSHYLNSGVPLASLRAKIVKQIEYYFSDENLIDDHYLISLMDDQGWVPISIVSKFKRVANLCTDTPFILDSLLFGSSSVEVQGNKIRRRNGYVVKLDFTN</sequence>
<dbReference type="InterPro" id="IPR036388">
    <property type="entry name" value="WH-like_DNA-bd_sf"/>
</dbReference>
<evidence type="ECO:0000313" key="6">
    <source>
        <dbReference type="Proteomes" id="UP001457282"/>
    </source>
</evidence>
<feature type="domain" description="HTH La-type RNA-binding" evidence="4">
    <location>
        <begin position="145"/>
        <end position="235"/>
    </location>
</feature>
<dbReference type="InterPro" id="IPR006630">
    <property type="entry name" value="La_HTH"/>
</dbReference>